<feature type="transmembrane region" description="Helical" evidence="9">
    <location>
        <begin position="207"/>
        <end position="233"/>
    </location>
</feature>
<dbReference type="Gene3D" id="1.10.3470.10">
    <property type="entry name" value="ABC transporter involved in vitamin B12 uptake, BtuC"/>
    <property type="match status" value="1"/>
</dbReference>
<feature type="transmembrane region" description="Helical" evidence="9">
    <location>
        <begin position="100"/>
        <end position="120"/>
    </location>
</feature>
<evidence type="ECO:0000256" key="3">
    <source>
        <dbReference type="ARBA" id="ARBA00022448"/>
    </source>
</evidence>
<comment type="similarity">
    <text evidence="2 8">Belongs to the ABC-3 integral membrane protein family.</text>
</comment>
<dbReference type="CDD" id="cd06550">
    <property type="entry name" value="TM_ABC_iron-siderophores_like"/>
    <property type="match status" value="1"/>
</dbReference>
<dbReference type="EMBL" id="JASOOE010000007">
    <property type="protein sequence ID" value="MDK7187268.1"/>
    <property type="molecule type" value="Genomic_DNA"/>
</dbReference>
<feature type="transmembrane region" description="Helical" evidence="9">
    <location>
        <begin position="152"/>
        <end position="171"/>
    </location>
</feature>
<evidence type="ECO:0000256" key="1">
    <source>
        <dbReference type="ARBA" id="ARBA00004651"/>
    </source>
</evidence>
<dbReference type="AlphaFoldDB" id="A0AAJ1Q418"/>
<keyword evidence="5 8" id="KW-0812">Transmembrane</keyword>
<evidence type="ECO:0000256" key="8">
    <source>
        <dbReference type="RuleBase" id="RU003943"/>
    </source>
</evidence>
<evidence type="ECO:0000256" key="7">
    <source>
        <dbReference type="ARBA" id="ARBA00023136"/>
    </source>
</evidence>
<evidence type="ECO:0000256" key="9">
    <source>
        <dbReference type="SAM" id="Phobius"/>
    </source>
</evidence>
<feature type="transmembrane region" description="Helical" evidence="9">
    <location>
        <begin position="267"/>
        <end position="293"/>
    </location>
</feature>
<dbReference type="GO" id="GO:0010043">
    <property type="term" value="P:response to zinc ion"/>
    <property type="evidence" value="ECO:0007669"/>
    <property type="project" value="TreeGrafter"/>
</dbReference>
<proteinExistence type="inferred from homology"/>
<dbReference type="InterPro" id="IPR001626">
    <property type="entry name" value="ABC_TroCD"/>
</dbReference>
<keyword evidence="6 9" id="KW-1133">Transmembrane helix</keyword>
<feature type="transmembrane region" description="Helical" evidence="9">
    <location>
        <begin position="69"/>
        <end position="88"/>
    </location>
</feature>
<evidence type="ECO:0000256" key="5">
    <source>
        <dbReference type="ARBA" id="ARBA00022692"/>
    </source>
</evidence>
<comment type="subcellular location">
    <subcellularLocation>
        <location evidence="1 8">Cell membrane</location>
        <topology evidence="1 8">Multi-pass membrane protein</topology>
    </subcellularLocation>
</comment>
<protein>
    <submittedName>
        <fullName evidence="10">Metal ABC transporter permease</fullName>
    </submittedName>
</protein>
<dbReference type="RefSeq" id="WP_070609390.1">
    <property type="nucleotide sequence ID" value="NZ_CAUPDI010000034.1"/>
</dbReference>
<feature type="transmembrane region" description="Helical" evidence="9">
    <location>
        <begin position="183"/>
        <end position="201"/>
    </location>
</feature>
<evidence type="ECO:0000256" key="2">
    <source>
        <dbReference type="ARBA" id="ARBA00008034"/>
    </source>
</evidence>
<feature type="transmembrane region" description="Helical" evidence="9">
    <location>
        <begin position="17"/>
        <end position="37"/>
    </location>
</feature>
<dbReference type="Proteomes" id="UP001229251">
    <property type="component" value="Unassembled WGS sequence"/>
</dbReference>
<dbReference type="SUPFAM" id="SSF81345">
    <property type="entry name" value="ABC transporter involved in vitamin B12 uptake, BtuC"/>
    <property type="match status" value="1"/>
</dbReference>
<evidence type="ECO:0000313" key="11">
    <source>
        <dbReference type="Proteomes" id="UP001229251"/>
    </source>
</evidence>
<evidence type="ECO:0000256" key="6">
    <source>
        <dbReference type="ARBA" id="ARBA00022989"/>
    </source>
</evidence>
<dbReference type="GO" id="GO:0043190">
    <property type="term" value="C:ATP-binding cassette (ABC) transporter complex"/>
    <property type="evidence" value="ECO:0007669"/>
    <property type="project" value="InterPro"/>
</dbReference>
<dbReference type="Pfam" id="PF00950">
    <property type="entry name" value="ABC-3"/>
    <property type="match status" value="1"/>
</dbReference>
<keyword evidence="3 8" id="KW-0813">Transport</keyword>
<feature type="transmembrane region" description="Helical" evidence="9">
    <location>
        <begin position="44"/>
        <end position="63"/>
    </location>
</feature>
<sequence length="381" mass="42225">MMTFSDMINLLMASYESWLVLLVTAVTCALIGSFLVLRNLSMIADAISHSVLLGIILGFFIAGDLDSPWLIFGAAALGVVTVWSTETLSKTGLVENDDAVGIVYPLFFALAVILITRFASNVHLDTDVVLTGEVILTPLDRVELFGFSLPTALFQMSLLLGVNALFIVIFFKELKLTTFDNQYGHLLGFNAGLLFYVLMTLNSVTTVLAFDAVGAILVVAFLVGPGASAYLFCKDLKQMLVVAMLYGIINATLGYFIGIAWNVSIGGMAAVMTGVTFFLTFLFHRQGLLTALWRRYRQSKQLRYDLVLLHIYSHTLQGQEKEELRTDCLDEHFKWSKKEVDKALTVLFKADYVTVDTSKQVYRLTPAGLDRIQAIQQEYGI</sequence>
<keyword evidence="7 9" id="KW-0472">Membrane</keyword>
<dbReference type="InterPro" id="IPR037294">
    <property type="entry name" value="ABC_BtuC-like"/>
</dbReference>
<evidence type="ECO:0000256" key="4">
    <source>
        <dbReference type="ARBA" id="ARBA00022475"/>
    </source>
</evidence>
<accession>A0AAJ1Q418</accession>
<feature type="transmembrane region" description="Helical" evidence="9">
    <location>
        <begin position="240"/>
        <end position="261"/>
    </location>
</feature>
<name>A0AAJ1Q418_9LACT</name>
<dbReference type="PANTHER" id="PTHR30477:SF8">
    <property type="entry name" value="METAL TRANSPORT SYSTEM MEMBRANE PROTEIN CT_070-RELATED"/>
    <property type="match status" value="1"/>
</dbReference>
<evidence type="ECO:0000313" key="10">
    <source>
        <dbReference type="EMBL" id="MDK7187268.1"/>
    </source>
</evidence>
<comment type="caution">
    <text evidence="10">The sequence shown here is derived from an EMBL/GenBank/DDBJ whole genome shotgun (WGS) entry which is preliminary data.</text>
</comment>
<keyword evidence="4" id="KW-1003">Cell membrane</keyword>
<dbReference type="PANTHER" id="PTHR30477">
    <property type="entry name" value="ABC-TRANSPORTER METAL-BINDING PROTEIN"/>
    <property type="match status" value="1"/>
</dbReference>
<dbReference type="GO" id="GO:0055085">
    <property type="term" value="P:transmembrane transport"/>
    <property type="evidence" value="ECO:0007669"/>
    <property type="project" value="InterPro"/>
</dbReference>
<gene>
    <name evidence="10" type="ORF">QP433_04675</name>
</gene>
<reference evidence="10" key="1">
    <citation type="submission" date="2023-05" db="EMBL/GenBank/DDBJ databases">
        <title>Cataloging the Phylogenetic Diversity of Human Bladder Bacteria.</title>
        <authorList>
            <person name="Du J."/>
        </authorList>
    </citation>
    <scope>NUCLEOTIDE SEQUENCE</scope>
    <source>
        <strain evidence="10">UMB1231</strain>
    </source>
</reference>
<organism evidence="10 11">
    <name type="scientific">Facklamia hominis</name>
    <dbReference type="NCBI Taxonomy" id="178214"/>
    <lineage>
        <taxon>Bacteria</taxon>
        <taxon>Bacillati</taxon>
        <taxon>Bacillota</taxon>
        <taxon>Bacilli</taxon>
        <taxon>Lactobacillales</taxon>
        <taxon>Aerococcaceae</taxon>
        <taxon>Facklamia</taxon>
    </lineage>
</organism>